<evidence type="ECO:0000313" key="1">
    <source>
        <dbReference type="EMBL" id="TCU99133.1"/>
    </source>
</evidence>
<sequence>MASNPQMDKNMALAQEVASFWREAGPQRWFAKDEAFDREFSNRFLQAHYAAARREYEDWLQLPEGALALMVLLDQFPRNAFRGTAHMFATDPLAQYYARQLLEQGMDARVDETVRLFLYLPFMHSESLEDQKRCVELCNALGQSQDYAQEHMEIIEKFGRFPHRNPMLGRVTTTDEWAFLDAGGFAG</sequence>
<comment type="caution">
    <text evidence="1">The sequence shown here is derived from an EMBL/GenBank/DDBJ whole genome shotgun (WGS) entry which is preliminary data.</text>
</comment>
<dbReference type="Gene3D" id="1.20.58.320">
    <property type="entry name" value="TPR-like"/>
    <property type="match status" value="1"/>
</dbReference>
<gene>
    <name evidence="1" type="ORF">EV686_104232</name>
</gene>
<dbReference type="SUPFAM" id="SSF48452">
    <property type="entry name" value="TPR-like"/>
    <property type="match status" value="1"/>
</dbReference>
<dbReference type="EMBL" id="SMBX01000004">
    <property type="protein sequence ID" value="TCU99133.1"/>
    <property type="molecule type" value="Genomic_DNA"/>
</dbReference>
<organism evidence="1 2">
    <name type="scientific">Paracandidimonas soli</name>
    <dbReference type="NCBI Taxonomy" id="1917182"/>
    <lineage>
        <taxon>Bacteria</taxon>
        <taxon>Pseudomonadati</taxon>
        <taxon>Pseudomonadota</taxon>
        <taxon>Betaproteobacteria</taxon>
        <taxon>Burkholderiales</taxon>
        <taxon>Alcaligenaceae</taxon>
        <taxon>Paracandidimonas</taxon>
    </lineage>
</organism>
<dbReference type="InterPro" id="IPR010323">
    <property type="entry name" value="DUF924"/>
</dbReference>
<dbReference type="Proteomes" id="UP000294692">
    <property type="component" value="Unassembled WGS sequence"/>
</dbReference>
<reference evidence="1 2" key="1">
    <citation type="submission" date="2019-03" db="EMBL/GenBank/DDBJ databases">
        <title>Genomic Encyclopedia of Type Strains, Phase IV (KMG-IV): sequencing the most valuable type-strain genomes for metagenomic binning, comparative biology and taxonomic classification.</title>
        <authorList>
            <person name="Goeker M."/>
        </authorList>
    </citation>
    <scope>NUCLEOTIDE SEQUENCE [LARGE SCALE GENOMIC DNA]</scope>
    <source>
        <strain evidence="1 2">DSM 100048</strain>
    </source>
</reference>
<dbReference type="Gene3D" id="1.25.40.10">
    <property type="entry name" value="Tetratricopeptide repeat domain"/>
    <property type="match status" value="1"/>
</dbReference>
<dbReference type="Pfam" id="PF06041">
    <property type="entry name" value="DUF924"/>
    <property type="match status" value="1"/>
</dbReference>
<proteinExistence type="predicted"/>
<dbReference type="AlphaFoldDB" id="A0A4R3V6T3"/>
<dbReference type="RefSeq" id="WP_243650841.1">
    <property type="nucleotide sequence ID" value="NZ_JBHRVM010000001.1"/>
</dbReference>
<name>A0A4R3V6T3_9BURK</name>
<evidence type="ECO:0000313" key="2">
    <source>
        <dbReference type="Proteomes" id="UP000294692"/>
    </source>
</evidence>
<protein>
    <submittedName>
        <fullName evidence="1">Uncharacterized protein (DUF924 family)</fullName>
    </submittedName>
</protein>
<accession>A0A4R3V6T3</accession>
<dbReference type="InterPro" id="IPR011990">
    <property type="entry name" value="TPR-like_helical_dom_sf"/>
</dbReference>
<keyword evidence="2" id="KW-1185">Reference proteome</keyword>